<dbReference type="Proteomes" id="UP001056455">
    <property type="component" value="Chromosome"/>
</dbReference>
<gene>
    <name evidence="1" type="ORF">NF556_05410</name>
</gene>
<dbReference type="SUPFAM" id="SSF53474">
    <property type="entry name" value="alpha/beta-Hydrolases"/>
    <property type="match status" value="1"/>
</dbReference>
<accession>A0ABY4YWF7</accession>
<evidence type="ECO:0008006" key="3">
    <source>
        <dbReference type="Google" id="ProtNLM"/>
    </source>
</evidence>
<dbReference type="Gene3D" id="3.40.50.1820">
    <property type="entry name" value="alpha/beta hydrolase"/>
    <property type="match status" value="1"/>
</dbReference>
<name>A0ABY4YWF7_9MICO</name>
<dbReference type="EMBL" id="CP099489">
    <property type="protein sequence ID" value="USQ81083.1"/>
    <property type="molecule type" value="Genomic_DNA"/>
</dbReference>
<dbReference type="RefSeq" id="WP_252594467.1">
    <property type="nucleotide sequence ID" value="NZ_CP099489.1"/>
</dbReference>
<sequence>MEGTVSPTEGQQPVHRPGYLNPFILDVTSGASEVLTDHADLYLPDGPGPFPVVVLVPGMLREPPEIGPRGWPVFEGYAGALVARGVAAVVMDHDLSNGPDYPKALAEAVRTLDAATARPEVDSDRAAFWVFSAGGPLALALLAEHADRFDLLALTYPFLESEPLAPWPSREEAVAALDGHRLVVTTVGQEFPDFVPGQQAFLAAARAARADLDELTVPDGDHGFDSQEPTEDGRTAVTRAIAAVARHLLDA</sequence>
<protein>
    <recommendedName>
        <fullName evidence="3">Alpha/beta hydrolase</fullName>
    </recommendedName>
</protein>
<keyword evidence="2" id="KW-1185">Reference proteome</keyword>
<evidence type="ECO:0000313" key="1">
    <source>
        <dbReference type="EMBL" id="USQ81083.1"/>
    </source>
</evidence>
<evidence type="ECO:0000313" key="2">
    <source>
        <dbReference type="Proteomes" id="UP001056455"/>
    </source>
</evidence>
<proteinExistence type="predicted"/>
<reference evidence="1" key="1">
    <citation type="submission" date="2022-06" db="EMBL/GenBank/DDBJ databases">
        <title>Ornithinimicrobium HY1793.</title>
        <authorList>
            <person name="Huang Y."/>
        </authorList>
    </citation>
    <scope>NUCLEOTIDE SEQUENCE</scope>
    <source>
        <strain evidence="1">HY1793</strain>
    </source>
</reference>
<dbReference type="InterPro" id="IPR029058">
    <property type="entry name" value="AB_hydrolase_fold"/>
</dbReference>
<organism evidence="1 2">
    <name type="scientific">Ornithinimicrobium faecis</name>
    <dbReference type="NCBI Taxonomy" id="2934158"/>
    <lineage>
        <taxon>Bacteria</taxon>
        <taxon>Bacillati</taxon>
        <taxon>Actinomycetota</taxon>
        <taxon>Actinomycetes</taxon>
        <taxon>Micrococcales</taxon>
        <taxon>Ornithinimicrobiaceae</taxon>
        <taxon>Ornithinimicrobium</taxon>
    </lineage>
</organism>